<evidence type="ECO:0000256" key="1">
    <source>
        <dbReference type="ARBA" id="ARBA00022514"/>
    </source>
</evidence>
<sequence length="94" mass="10434">MSTPGVLLPKSCLTASVASPNSKKMGMEEGTFVPCSSGQNPVSVKRLKSYTVQDDNCKLRAIIFKTEKNRHICANPEDEWVKIKTLRTTFTELT</sequence>
<organism evidence="3 4">
    <name type="scientific">Haplochromis burtoni</name>
    <name type="common">Burton's mouthbrooder</name>
    <name type="synonym">Chromis burtoni</name>
    <dbReference type="NCBI Taxonomy" id="8153"/>
    <lineage>
        <taxon>Eukaryota</taxon>
        <taxon>Metazoa</taxon>
        <taxon>Chordata</taxon>
        <taxon>Craniata</taxon>
        <taxon>Vertebrata</taxon>
        <taxon>Euteleostomi</taxon>
        <taxon>Actinopterygii</taxon>
        <taxon>Neopterygii</taxon>
        <taxon>Teleostei</taxon>
        <taxon>Neoteleostei</taxon>
        <taxon>Acanthomorphata</taxon>
        <taxon>Ovalentaria</taxon>
        <taxon>Cichlomorphae</taxon>
        <taxon>Cichliformes</taxon>
        <taxon>Cichlidae</taxon>
        <taxon>African cichlids</taxon>
        <taxon>Pseudocrenilabrinae</taxon>
        <taxon>Haplochromini</taxon>
        <taxon>Haplochromis</taxon>
    </lineage>
</organism>
<accession>A0A3Q2WFX1</accession>
<reference evidence="3" key="2">
    <citation type="submission" date="2025-09" db="UniProtKB">
        <authorList>
            <consortium name="Ensembl"/>
        </authorList>
    </citation>
    <scope>IDENTIFICATION</scope>
</reference>
<dbReference type="GO" id="GO:0008009">
    <property type="term" value="F:chemokine activity"/>
    <property type="evidence" value="ECO:0007669"/>
    <property type="project" value="InterPro"/>
</dbReference>
<name>A0A3Q2WFX1_HAPBU</name>
<proteinExistence type="predicted"/>
<dbReference type="GeneTree" id="ENSGT01020000230600"/>
<keyword evidence="1" id="KW-0202">Cytokine</keyword>
<dbReference type="Pfam" id="PF00048">
    <property type="entry name" value="IL8"/>
    <property type="match status" value="1"/>
</dbReference>
<protein>
    <recommendedName>
        <fullName evidence="2">Chemokine interleukin-8-like domain-containing protein</fullName>
    </recommendedName>
</protein>
<dbReference type="PANTHER" id="PTHR12015">
    <property type="entry name" value="SMALL INDUCIBLE CYTOKINE A"/>
    <property type="match status" value="1"/>
</dbReference>
<evidence type="ECO:0000259" key="2">
    <source>
        <dbReference type="SMART" id="SM00199"/>
    </source>
</evidence>
<keyword evidence="4" id="KW-1185">Reference proteome</keyword>
<evidence type="ECO:0000313" key="3">
    <source>
        <dbReference type="Ensembl" id="ENSHBUP00000020639.1"/>
    </source>
</evidence>
<dbReference type="Proteomes" id="UP000264840">
    <property type="component" value="Unplaced"/>
</dbReference>
<dbReference type="InterPro" id="IPR039809">
    <property type="entry name" value="Chemokine_b/g/d"/>
</dbReference>
<dbReference type="Ensembl" id="ENSHBUT00000036015.1">
    <property type="protein sequence ID" value="ENSHBUP00000020639.1"/>
    <property type="gene ID" value="ENSHBUG00000022940.1"/>
</dbReference>
<dbReference type="InterPro" id="IPR001811">
    <property type="entry name" value="Chemokine_IL8-like_dom"/>
</dbReference>
<evidence type="ECO:0000313" key="4">
    <source>
        <dbReference type="Proteomes" id="UP000264840"/>
    </source>
</evidence>
<dbReference type="SMART" id="SM00199">
    <property type="entry name" value="SCY"/>
    <property type="match status" value="1"/>
</dbReference>
<dbReference type="GO" id="GO:0006955">
    <property type="term" value="P:immune response"/>
    <property type="evidence" value="ECO:0007669"/>
    <property type="project" value="InterPro"/>
</dbReference>
<dbReference type="CDD" id="cd00272">
    <property type="entry name" value="Chemokine_CC"/>
    <property type="match status" value="1"/>
</dbReference>
<dbReference type="Gene3D" id="2.40.50.40">
    <property type="match status" value="1"/>
</dbReference>
<dbReference type="InterPro" id="IPR036048">
    <property type="entry name" value="Interleukin_8-like_sf"/>
</dbReference>
<dbReference type="GO" id="GO:0005615">
    <property type="term" value="C:extracellular space"/>
    <property type="evidence" value="ECO:0007669"/>
    <property type="project" value="UniProtKB-KW"/>
</dbReference>
<feature type="domain" description="Chemokine interleukin-8-like" evidence="2">
    <location>
        <begin position="32"/>
        <end position="86"/>
    </location>
</feature>
<dbReference type="STRING" id="8153.ENSHBUP00000020639"/>
<dbReference type="AlphaFoldDB" id="A0A3Q2WFX1"/>
<reference evidence="3" key="1">
    <citation type="submission" date="2025-08" db="UniProtKB">
        <authorList>
            <consortium name="Ensembl"/>
        </authorList>
    </citation>
    <scope>IDENTIFICATION</scope>
</reference>
<dbReference type="SUPFAM" id="SSF54117">
    <property type="entry name" value="Interleukin 8-like chemokines"/>
    <property type="match status" value="1"/>
</dbReference>